<organism evidence="2 3">
    <name type="scientific">Klebsiella michiganensis</name>
    <dbReference type="NCBI Taxonomy" id="1134687"/>
    <lineage>
        <taxon>Bacteria</taxon>
        <taxon>Pseudomonadati</taxon>
        <taxon>Pseudomonadota</taxon>
        <taxon>Gammaproteobacteria</taxon>
        <taxon>Enterobacterales</taxon>
        <taxon>Enterobacteriaceae</taxon>
        <taxon>Klebsiella/Raoultella group</taxon>
        <taxon>Klebsiella</taxon>
    </lineage>
</organism>
<protein>
    <submittedName>
        <fullName evidence="2">Molybdopterin-guanine dinucleotide biosynthesis protein MobC</fullName>
    </submittedName>
</protein>
<proteinExistence type="predicted"/>
<evidence type="ECO:0000256" key="1">
    <source>
        <dbReference type="SAM" id="MobiDB-lite"/>
    </source>
</evidence>
<evidence type="ECO:0000313" key="2">
    <source>
        <dbReference type="EMBL" id="PLO69946.1"/>
    </source>
</evidence>
<dbReference type="EMBL" id="PIDR01000346">
    <property type="protein sequence ID" value="PLO69946.1"/>
    <property type="molecule type" value="Genomic_DNA"/>
</dbReference>
<dbReference type="Proteomes" id="UP000234667">
    <property type="component" value="Unassembled WGS sequence"/>
</dbReference>
<accession>A0A2J5PV68</accession>
<feature type="region of interest" description="Disordered" evidence="1">
    <location>
        <begin position="80"/>
        <end position="112"/>
    </location>
</feature>
<reference evidence="2 3" key="2">
    <citation type="submission" date="2018-01" db="EMBL/GenBank/DDBJ databases">
        <title>Genomic study of Klebsiella pneumoniae.</title>
        <authorList>
            <person name="Yang Y."/>
            <person name="Bicalho R."/>
        </authorList>
    </citation>
    <scope>NUCLEOTIDE SEQUENCE [LARGE SCALE GENOMIC DNA]</scope>
    <source>
        <strain evidence="2 3">A10</strain>
    </source>
</reference>
<evidence type="ECO:0000313" key="3">
    <source>
        <dbReference type="Proteomes" id="UP000234667"/>
    </source>
</evidence>
<sequence>MQGHVMTAKKWFSENDVNAARERLSALPDLTRERLTRAEVLGQLRDDIRTLHRKKGYTLPELRQQLESVGLTVSEKTLRDLLDGGRPARRRTNSPAVAEEKKAGGLAGGKSD</sequence>
<dbReference type="AlphaFoldDB" id="A0A2J5PV68"/>
<reference evidence="2 3" key="1">
    <citation type="submission" date="2017-11" db="EMBL/GenBank/DDBJ databases">
        <authorList>
            <person name="Han C.G."/>
        </authorList>
    </citation>
    <scope>NUCLEOTIDE SEQUENCE [LARGE SCALE GENOMIC DNA]</scope>
    <source>
        <strain evidence="2 3">A10</strain>
    </source>
</reference>
<name>A0A2J5PV68_9ENTR</name>
<comment type="caution">
    <text evidence="2">The sequence shown here is derived from an EMBL/GenBank/DDBJ whole genome shotgun (WGS) entry which is preliminary data.</text>
</comment>
<gene>
    <name evidence="2" type="ORF">CWN49_13170</name>
</gene>